<dbReference type="PROSITE" id="PS52016">
    <property type="entry name" value="TONB_DEPENDENT_REC_3"/>
    <property type="match status" value="1"/>
</dbReference>
<dbReference type="Pfam" id="PF13715">
    <property type="entry name" value="CarbopepD_reg_2"/>
    <property type="match status" value="1"/>
</dbReference>
<keyword evidence="2 10" id="KW-0813">Transport</keyword>
<evidence type="ECO:0000256" key="5">
    <source>
        <dbReference type="ARBA" id="ARBA00022692"/>
    </source>
</evidence>
<reference evidence="13 14" key="1">
    <citation type="submission" date="2019-08" db="EMBL/GenBank/DDBJ databases">
        <title>Professor.</title>
        <authorList>
            <person name="Park J.S."/>
        </authorList>
    </citation>
    <scope>NUCLEOTIDE SEQUENCE [LARGE SCALE GENOMIC DNA]</scope>
    <source>
        <strain evidence="13 14">176CP5-101</strain>
    </source>
</reference>
<dbReference type="InterPro" id="IPR023997">
    <property type="entry name" value="TonB-dep_OMP_SusC/RagA_CS"/>
</dbReference>
<name>A0A5C8V3C5_9FLAO</name>
<keyword evidence="4" id="KW-0410">Iron transport</keyword>
<evidence type="ECO:0000313" key="13">
    <source>
        <dbReference type="EMBL" id="TXN34967.1"/>
    </source>
</evidence>
<proteinExistence type="inferred from homology"/>
<dbReference type="Gene3D" id="2.40.170.20">
    <property type="entry name" value="TonB-dependent receptor, beta-barrel domain"/>
    <property type="match status" value="1"/>
</dbReference>
<keyword evidence="14" id="KW-1185">Reference proteome</keyword>
<dbReference type="InterPro" id="IPR011662">
    <property type="entry name" value="Secretin/TonB_short_N"/>
</dbReference>
<keyword evidence="6" id="KW-0408">Iron</keyword>
<dbReference type="InterPro" id="IPR008969">
    <property type="entry name" value="CarboxyPept-like_regulatory"/>
</dbReference>
<dbReference type="InterPro" id="IPR037066">
    <property type="entry name" value="Plug_dom_sf"/>
</dbReference>
<organism evidence="13 14">
    <name type="scientific">Flagellimonas hymeniacidonis</name>
    <dbReference type="NCBI Taxonomy" id="2603628"/>
    <lineage>
        <taxon>Bacteria</taxon>
        <taxon>Pseudomonadati</taxon>
        <taxon>Bacteroidota</taxon>
        <taxon>Flavobacteriia</taxon>
        <taxon>Flavobacteriales</taxon>
        <taxon>Flavobacteriaceae</taxon>
        <taxon>Flagellimonas</taxon>
    </lineage>
</organism>
<dbReference type="Gene3D" id="2.170.130.10">
    <property type="entry name" value="TonB-dependent receptor, plug domain"/>
    <property type="match status" value="1"/>
</dbReference>
<evidence type="ECO:0000256" key="11">
    <source>
        <dbReference type="RuleBase" id="RU003357"/>
    </source>
</evidence>
<evidence type="ECO:0000256" key="10">
    <source>
        <dbReference type="PROSITE-ProRule" id="PRU01360"/>
    </source>
</evidence>
<evidence type="ECO:0000256" key="4">
    <source>
        <dbReference type="ARBA" id="ARBA00022496"/>
    </source>
</evidence>
<keyword evidence="4" id="KW-0406">Ion transport</keyword>
<dbReference type="InterPro" id="IPR039426">
    <property type="entry name" value="TonB-dep_rcpt-like"/>
</dbReference>
<evidence type="ECO:0000313" key="14">
    <source>
        <dbReference type="Proteomes" id="UP000321456"/>
    </source>
</evidence>
<keyword evidence="7 11" id="KW-0798">TonB box</keyword>
<dbReference type="GO" id="GO:0006826">
    <property type="term" value="P:iron ion transport"/>
    <property type="evidence" value="ECO:0007669"/>
    <property type="project" value="UniProtKB-KW"/>
</dbReference>
<dbReference type="GO" id="GO:0009279">
    <property type="term" value="C:cell outer membrane"/>
    <property type="evidence" value="ECO:0007669"/>
    <property type="project" value="UniProtKB-SubCell"/>
</dbReference>
<dbReference type="AlphaFoldDB" id="A0A5C8V3C5"/>
<comment type="caution">
    <text evidence="13">The sequence shown here is derived from an EMBL/GenBank/DDBJ whole genome shotgun (WGS) entry which is preliminary data.</text>
</comment>
<dbReference type="InterPro" id="IPR036942">
    <property type="entry name" value="Beta-barrel_TonB_sf"/>
</dbReference>
<keyword evidence="8 10" id="KW-0472">Membrane</keyword>
<evidence type="ECO:0000256" key="7">
    <source>
        <dbReference type="ARBA" id="ARBA00023077"/>
    </source>
</evidence>
<evidence type="ECO:0000259" key="12">
    <source>
        <dbReference type="SMART" id="SM00965"/>
    </source>
</evidence>
<dbReference type="SUPFAM" id="SSF49464">
    <property type="entry name" value="Carboxypeptidase regulatory domain-like"/>
    <property type="match status" value="1"/>
</dbReference>
<dbReference type="InterPro" id="IPR023996">
    <property type="entry name" value="TonB-dep_OMP_SusC/RagA"/>
</dbReference>
<dbReference type="NCBIfam" id="TIGR04056">
    <property type="entry name" value="OMP_RagA_SusC"/>
    <property type="match status" value="1"/>
</dbReference>
<sequence>MKKPIKRIFSNALKLTYYQKMRLTLMLFPFILSAMQAGIVSPTSEKVTVVVENMSVNEILNDIESNSYFNFIYKKKDIDLERKVTLQLEEEEIQTVLNTLFMGTGVEYLVEGFQVILRKGKDSRPSGSLQTVISGKIVDGDGLPISGANVLVKGIARGVLSDFDGNFSITASVGDVLVFSHIGFVTQEIRVDNDAQIIDMVMDTDVQNLNEVFVTAYTGYQTVTRERATGAFNVINKGIVKNTVTQSIGSILQGIAPGIQIFEDADGNINPEDIAIRGVGTINSSRQPLIVLDGFPIEGGFDFINPNDVESITILKDAAAASIWGARAGNGVIVITTKSKNFEPGFDIDFSTFVKFRGRVDLPYNLARPSAAAEVEWERRLAEIGGQRYRFPSLDNISPSSATVSTTAAIQAFALEEVNPQAGSALLQEFSNNNFYEDLNRYMLTNPINRQYNLSINSRSEKSATKFSLLYDNNIGAFIGAENNKLLLNLSQQYKISEWMDFDITGVYSRDIEKSRNVDLNILNSLSTYEKLLNEDGSYAPVVYTLGISPSLPIFVGQFGTLPGLDTGFWDFFIDNVSGIPVSDLNYNPLREARNTERETIRNLFRVNGALNIKLAQGINFKPSFQYENLNIYNSSFYGEESITNRASLVNAIDLNSFDPVNLTVGPSNLPQGDILEQGWTRAQTLTFRGIMDLNRTFWKKHRLSALLGAEYITSPTEGFNDVVYGYNAETATSIDPNTLARGSWTNFLTPADTRPIIKSGNRFASTDSRTASLFGNMSYTYDDKYILSGSVRRDGANVIVEDNRKRYDPMWSIGAKWNIGQESFMKKVDWVNQLDLRLTNGESGNIVNEAATRAVLVTFGFTNPFGDQQFFVQDFGNPDLRWERVNTLNAGVDFSILGNKIYGSVDYYDKRSYDLIAQVSTSETLGRSFAVFNVGEMENKGFEIELNALINFGKDFSWLTNAAFSYNDSEVTSLFLDFIAPDDITRFPYVEGNPFQPIYVYEYAGVADNPFDPELPPVGVIQGQDGEQYFMNQFIQNGADGRDVLKYAGTRVAPTVIGWNNNFYYKGFLLRTRLTGKFGHKFVRPTFETSFLNASQKYKTHEDLELVLSGRHEEAGLPPLVSEGADSSYGRYSRYLPFLDTLVEDAGHIRFREIYLAYDFPQTTLSKLGISNLRFFAQAENLGNIWTANSRGLDPEYLPQQTRRIEKAISLGLNVGF</sequence>
<comment type="subcellular location">
    <subcellularLocation>
        <location evidence="1 10">Cell outer membrane</location>
        <topology evidence="1 10">Multi-pass membrane protein</topology>
    </subcellularLocation>
</comment>
<evidence type="ECO:0000256" key="2">
    <source>
        <dbReference type="ARBA" id="ARBA00022448"/>
    </source>
</evidence>
<evidence type="ECO:0000256" key="9">
    <source>
        <dbReference type="ARBA" id="ARBA00023237"/>
    </source>
</evidence>
<comment type="similarity">
    <text evidence="10 11">Belongs to the TonB-dependent receptor family.</text>
</comment>
<dbReference type="SUPFAM" id="SSF56935">
    <property type="entry name" value="Porins"/>
    <property type="match status" value="1"/>
</dbReference>
<feature type="domain" description="Secretin/TonB short N-terminal" evidence="12">
    <location>
        <begin position="69"/>
        <end position="120"/>
    </location>
</feature>
<evidence type="ECO:0000256" key="3">
    <source>
        <dbReference type="ARBA" id="ARBA00022452"/>
    </source>
</evidence>
<keyword evidence="5 10" id="KW-0812">Transmembrane</keyword>
<evidence type="ECO:0000256" key="1">
    <source>
        <dbReference type="ARBA" id="ARBA00004571"/>
    </source>
</evidence>
<dbReference type="Pfam" id="PF00593">
    <property type="entry name" value="TonB_dep_Rec_b-barrel"/>
    <property type="match status" value="1"/>
</dbReference>
<dbReference type="NCBIfam" id="TIGR04057">
    <property type="entry name" value="SusC_RagA_signa"/>
    <property type="match status" value="1"/>
</dbReference>
<protein>
    <submittedName>
        <fullName evidence="13">SusC/RagA family TonB-linked outer membrane protein</fullName>
    </submittedName>
</protein>
<dbReference type="Pfam" id="PF07715">
    <property type="entry name" value="Plug"/>
    <property type="match status" value="1"/>
</dbReference>
<dbReference type="InterPro" id="IPR012910">
    <property type="entry name" value="Plug_dom"/>
</dbReference>
<keyword evidence="3 10" id="KW-1134">Transmembrane beta strand</keyword>
<accession>A0A5C8V3C5</accession>
<dbReference type="Pfam" id="PF07660">
    <property type="entry name" value="STN"/>
    <property type="match status" value="1"/>
</dbReference>
<dbReference type="Gene3D" id="2.60.40.1120">
    <property type="entry name" value="Carboxypeptidase-like, regulatory domain"/>
    <property type="match status" value="1"/>
</dbReference>
<dbReference type="RefSeq" id="WP_147743701.1">
    <property type="nucleotide sequence ID" value="NZ_VRUR01000002.1"/>
</dbReference>
<evidence type="ECO:0000256" key="8">
    <source>
        <dbReference type="ARBA" id="ARBA00023136"/>
    </source>
</evidence>
<evidence type="ECO:0000256" key="6">
    <source>
        <dbReference type="ARBA" id="ARBA00023004"/>
    </source>
</evidence>
<gene>
    <name evidence="13" type="ORF">FVB32_10240</name>
</gene>
<dbReference type="SMART" id="SM00965">
    <property type="entry name" value="STN"/>
    <property type="match status" value="1"/>
</dbReference>
<dbReference type="Proteomes" id="UP000321456">
    <property type="component" value="Unassembled WGS sequence"/>
</dbReference>
<keyword evidence="9 10" id="KW-0998">Cell outer membrane</keyword>
<dbReference type="InterPro" id="IPR000531">
    <property type="entry name" value="Beta-barrel_TonB"/>
</dbReference>
<dbReference type="EMBL" id="VRUR01000002">
    <property type="protein sequence ID" value="TXN34967.1"/>
    <property type="molecule type" value="Genomic_DNA"/>
</dbReference>